<accession>A0A1E4TCT6</accession>
<protein>
    <recommendedName>
        <fullName evidence="10">Nucleoporin Pom152</fullName>
    </recommendedName>
</protein>
<dbReference type="Proteomes" id="UP000095023">
    <property type="component" value="Unassembled WGS sequence"/>
</dbReference>
<feature type="domain" description="Nucleoporin POM152 immunoglobulin-like" evidence="3">
    <location>
        <begin position="990"/>
        <end position="1062"/>
    </location>
</feature>
<feature type="domain" description="Nucleoporin POM152 Ig-like" evidence="5">
    <location>
        <begin position="859"/>
        <end position="939"/>
    </location>
</feature>
<feature type="domain" description="Nucleoporin POM152 N-terminal transmembrane" evidence="4">
    <location>
        <begin position="168"/>
        <end position="251"/>
    </location>
</feature>
<evidence type="ECO:0000256" key="1">
    <source>
        <dbReference type="SAM" id="MobiDB-lite"/>
    </source>
</evidence>
<evidence type="ECO:0000256" key="2">
    <source>
        <dbReference type="SAM" id="Phobius"/>
    </source>
</evidence>
<dbReference type="GO" id="GO:0070762">
    <property type="term" value="C:nuclear pore transmembrane ring"/>
    <property type="evidence" value="ECO:0007669"/>
    <property type="project" value="TreeGrafter"/>
</dbReference>
<dbReference type="Pfam" id="PF24519">
    <property type="entry name" value="Ig-like_Pom152_1"/>
    <property type="match status" value="1"/>
</dbReference>
<feature type="domain" description="Nucleoporin POM152 Ig-like" evidence="5">
    <location>
        <begin position="560"/>
        <end position="653"/>
    </location>
</feature>
<dbReference type="Pfam" id="PF24527">
    <property type="entry name" value="Ig-like_Pom152_9"/>
    <property type="match status" value="1"/>
</dbReference>
<keyword evidence="2" id="KW-1133">Transmembrane helix</keyword>
<feature type="domain" description="Nucleoporin POM152 first Ig-like" evidence="6">
    <location>
        <begin position="303"/>
        <end position="409"/>
    </location>
</feature>
<dbReference type="InterPro" id="IPR056543">
    <property type="entry name" value="Ig-like_POM152_9th"/>
</dbReference>
<dbReference type="OrthoDB" id="10253254at2759"/>
<dbReference type="Pfam" id="PF23664">
    <property type="entry name" value="Ig_Pom152"/>
    <property type="match status" value="2"/>
</dbReference>
<evidence type="ECO:0000259" key="4">
    <source>
        <dbReference type="Pfam" id="PF24097"/>
    </source>
</evidence>
<dbReference type="InterPro" id="IPR056542">
    <property type="entry name" value="Ig-like_POM152_1st"/>
</dbReference>
<dbReference type="InterPro" id="IPR056544">
    <property type="entry name" value="Ig_POM152"/>
</dbReference>
<dbReference type="InterPro" id="IPR056541">
    <property type="entry name" value="Ig-like_POM152"/>
</dbReference>
<evidence type="ECO:0000259" key="5">
    <source>
        <dbReference type="Pfam" id="PF24312"/>
    </source>
</evidence>
<dbReference type="EMBL" id="KV453843">
    <property type="protein sequence ID" value="ODV89523.1"/>
    <property type="molecule type" value="Genomic_DNA"/>
</dbReference>
<dbReference type="PANTHER" id="PTHR28206">
    <property type="entry name" value="NUCLEOPORIN POM152"/>
    <property type="match status" value="1"/>
</dbReference>
<gene>
    <name evidence="8" type="ORF">CANCADRAFT_4139</name>
</gene>
<keyword evidence="9" id="KW-1185">Reference proteome</keyword>
<dbReference type="Pfam" id="PF24097">
    <property type="entry name" value="TMD_POM152"/>
    <property type="match status" value="1"/>
</dbReference>
<feature type="transmembrane region" description="Helical" evidence="2">
    <location>
        <begin position="167"/>
        <end position="186"/>
    </location>
</feature>
<evidence type="ECO:0000259" key="3">
    <source>
        <dbReference type="Pfam" id="PF23664"/>
    </source>
</evidence>
<organism evidence="8 9">
    <name type="scientific">Tortispora caseinolytica NRRL Y-17796</name>
    <dbReference type="NCBI Taxonomy" id="767744"/>
    <lineage>
        <taxon>Eukaryota</taxon>
        <taxon>Fungi</taxon>
        <taxon>Dikarya</taxon>
        <taxon>Ascomycota</taxon>
        <taxon>Saccharomycotina</taxon>
        <taxon>Trigonopsidomycetes</taxon>
        <taxon>Trigonopsidales</taxon>
        <taxon>Trigonopsidaceae</taxon>
        <taxon>Tortispora</taxon>
    </lineage>
</organism>
<dbReference type="InterPro" id="IPR056540">
    <property type="entry name" value="TMD_POM152"/>
</dbReference>
<dbReference type="GO" id="GO:0006999">
    <property type="term" value="P:nuclear pore organization"/>
    <property type="evidence" value="ECO:0007669"/>
    <property type="project" value="TreeGrafter"/>
</dbReference>
<name>A0A1E4TCT6_9ASCO</name>
<dbReference type="InterPro" id="IPR037701">
    <property type="entry name" value="Pom152"/>
</dbReference>
<dbReference type="PANTHER" id="PTHR28206:SF1">
    <property type="entry name" value="NUCLEOPORIN POM152"/>
    <property type="match status" value="1"/>
</dbReference>
<proteinExistence type="predicted"/>
<keyword evidence="2" id="KW-0812">Transmembrane</keyword>
<feature type="region of interest" description="Disordered" evidence="1">
    <location>
        <begin position="56"/>
        <end position="117"/>
    </location>
</feature>
<evidence type="ECO:0000313" key="8">
    <source>
        <dbReference type="EMBL" id="ODV89523.1"/>
    </source>
</evidence>
<sequence>MRPCPGINNKQNYSAFLSVALEKDIPSKFLKKRGFLADKAYAPSPGAPLRFAGSVHYSPDSSSTPVGAPTPFRGHHTIIDSSEKSQTPIAKVKSPRPRKSAPGGFTPETPISSSSTSFAAKQPLYQDQLPLKFKNDKSISQPRLALPDTPRKQGLKPLIPEYILESGYQRFIVLILFSSLQAMKLYDMFIQYSHPYNDRDLNICFKYTIIDILFLNLLPLFRIPWLSFRPAIAFALSIFFSFMNFLLVLRVSIPFTLLLSHSFHSSDSPQIALSEKRVNLRKLKSQFNRISGHFEITVLPESTAVFNPYNEIVCVSPTSEASLPLRMNSSEPKLVQWEYYSFDTKLEEPEIVSITGSAIRKRLNYKPDAKDPSISYLHIPISAPGLYRVIKILDDQDLDIHLIGSSAFVPSCPSAAIVPQDLGSPVARKCLGETYSPIIIVEGVPPLNVRYRRIVAGRTAKFDIDSVQPDDFVPIEMSKDLIGSNLLSDPVDVVSRHRPHNILLEVDGSLNTAGRWSYIVEQVSDAFGNTVDYSTFDSNSNEFHHLRDKNLVCEIDVISRPSIYFTGCDAENPLKITEGASGKLSYKIDSGTEPGPFEVEMEYVSEDQTQYRLFNVTSKDEYSFLNLQDPGKYRILSIQGRYCGGLVRDPAQCAVVVAPRPELDVSFEEITDPCAGSVGITAELSLSGTPPFRVSYRILLDGKNSRTETLKIDKTRHKLEFKSEKAGKYTYEFFSLSDQLYPVVSLDPKTHSASQTFLVLADAKFKQKEQIRTCSNEAVTLDVLLRGNEPFSLTYEIVHSRSRKSYTIDNINSSEYSIRTPEFQRGGQYRVNLVSIQDGKGCKRLLSGEEAVVEVRRERPSVGFRPNTDGSYRVSIREDEHPRLNLRLMGEKPWEIQYRRPSGDTESVRIPDSSKAYIPVDTPGIYKLISVKDKFCEGAPIHEFDEFEVLLLPRPSVTVKESDLISQSVDFNGETVYHKANICEGTESFAELQLTGKPPFSILYSREKIGVKRSRVTDEMGSGTTFASLRLQGNESGHYQYIIYDIFDSQYESGTGLHNLEKPIRIMQEVSKRPDASFEAKGRTFKSCIDSPSGLDPIILELSGEPPFTATLHIVHTNTGRSDQRTIRDINDFKRDIRNELSDLDLGLHTVSISAVIDNRGCSQTWVSSSDFITIHMVDKPSIIPLSNSKHACVGDTLAYSLTGEAPFSVEYIFDGVSLKANTGPRFSRVATQPGNFSIVSIEDITKSCKLFVEDASITIHDLPSVSMMEGDTHIREGDHTGIVFTFTGTPPFSFQYTRSERVGNSNQYQVVDTYSVTGIQEFTYTVWTSVQGFYQPVAVEDRYCAATT</sequence>
<evidence type="ECO:0000259" key="7">
    <source>
        <dbReference type="Pfam" id="PF24527"/>
    </source>
</evidence>
<dbReference type="Pfam" id="PF24312">
    <property type="entry name" value="Ig-like_POM152"/>
    <property type="match status" value="2"/>
</dbReference>
<evidence type="ECO:0008006" key="10">
    <source>
        <dbReference type="Google" id="ProtNLM"/>
    </source>
</evidence>
<feature type="transmembrane region" description="Helical" evidence="2">
    <location>
        <begin position="207"/>
        <end position="225"/>
    </location>
</feature>
<feature type="domain" description="Nucleoporin POM152 immunoglobulin-like" evidence="3">
    <location>
        <begin position="658"/>
        <end position="756"/>
    </location>
</feature>
<keyword evidence="2" id="KW-0472">Membrane</keyword>
<evidence type="ECO:0000259" key="6">
    <source>
        <dbReference type="Pfam" id="PF24519"/>
    </source>
</evidence>
<dbReference type="GO" id="GO:0006606">
    <property type="term" value="P:protein import into nucleus"/>
    <property type="evidence" value="ECO:0007669"/>
    <property type="project" value="TreeGrafter"/>
</dbReference>
<feature type="domain" description="Nucleoporin POM152 ninth Ig-like" evidence="7">
    <location>
        <begin position="1181"/>
        <end position="1253"/>
    </location>
</feature>
<evidence type="ECO:0000313" key="9">
    <source>
        <dbReference type="Proteomes" id="UP000095023"/>
    </source>
</evidence>
<feature type="transmembrane region" description="Helical" evidence="2">
    <location>
        <begin position="231"/>
        <end position="249"/>
    </location>
</feature>
<reference evidence="9" key="1">
    <citation type="submission" date="2016-02" db="EMBL/GenBank/DDBJ databases">
        <title>Comparative genomics of biotechnologically important yeasts.</title>
        <authorList>
            <consortium name="DOE Joint Genome Institute"/>
            <person name="Riley R."/>
            <person name="Haridas S."/>
            <person name="Wolfe K.H."/>
            <person name="Lopes M.R."/>
            <person name="Hittinger C.T."/>
            <person name="Goker M."/>
            <person name="Salamov A."/>
            <person name="Wisecaver J."/>
            <person name="Long T.M."/>
            <person name="Aerts A.L."/>
            <person name="Barry K."/>
            <person name="Choi C."/>
            <person name="Clum A."/>
            <person name="Coughlan A.Y."/>
            <person name="Deshpande S."/>
            <person name="Douglass A.P."/>
            <person name="Hanson S.J."/>
            <person name="Klenk H.-P."/>
            <person name="Labutti K."/>
            <person name="Lapidus A."/>
            <person name="Lindquist E."/>
            <person name="Lipzen A."/>
            <person name="Meier-Kolthoff J.P."/>
            <person name="Ohm R.A."/>
            <person name="Otillar R.P."/>
            <person name="Pangilinan J."/>
            <person name="Peng Y."/>
            <person name="Rokas A."/>
            <person name="Rosa C.A."/>
            <person name="Scheuner C."/>
            <person name="Sibirny A.A."/>
            <person name="Slot J.C."/>
            <person name="Stielow J.B."/>
            <person name="Sun H."/>
            <person name="Kurtzman C.P."/>
            <person name="Blackwell M."/>
            <person name="Jeffries T.W."/>
            <person name="Grigoriev I.V."/>
        </authorList>
    </citation>
    <scope>NUCLEOTIDE SEQUENCE [LARGE SCALE GENOMIC DNA]</scope>
    <source>
        <strain evidence="9">NRRL Y-17796</strain>
    </source>
</reference>
<dbReference type="GO" id="GO:0017056">
    <property type="term" value="F:structural constituent of nuclear pore"/>
    <property type="evidence" value="ECO:0007669"/>
    <property type="project" value="InterPro"/>
</dbReference>